<sequence length="174" mass="20328">MNAQKGEIERVKKIYFDNMNNQLDAIEKYRLAILDIYEEQYKEQIRKAPGTEVDENGNTVETLVAPTGDPEIDVLNVKLLNQIQTFFNTERDSVRLDIQNRRLEIRKAEANFENIELINSTVNEYLESLVRLKESRDKLAKSIRKKLENMTPIPISFSNIPDPETIKDIIRNFK</sequence>
<name>R7ZL82_9BACT</name>
<protein>
    <submittedName>
        <fullName evidence="1">Uncharacterized protein</fullName>
    </submittedName>
</protein>
<dbReference type="AlphaFoldDB" id="R7ZL82"/>
<proteinExistence type="predicted"/>
<keyword evidence="2" id="KW-1185">Reference proteome</keyword>
<dbReference type="Proteomes" id="UP000013909">
    <property type="component" value="Unassembled WGS sequence"/>
</dbReference>
<organism evidence="1 2">
    <name type="scientific">Lunatimonas lonarensis</name>
    <dbReference type="NCBI Taxonomy" id="1232681"/>
    <lineage>
        <taxon>Bacteria</taxon>
        <taxon>Pseudomonadati</taxon>
        <taxon>Bacteroidota</taxon>
        <taxon>Cytophagia</taxon>
        <taxon>Cytophagales</taxon>
        <taxon>Cyclobacteriaceae</taxon>
    </lineage>
</organism>
<dbReference type="EMBL" id="AQHR01000120">
    <property type="protein sequence ID" value="EON74832.1"/>
    <property type="molecule type" value="Genomic_DNA"/>
</dbReference>
<reference evidence="1 2" key="1">
    <citation type="submission" date="2013-02" db="EMBL/GenBank/DDBJ databases">
        <title>A novel strain isolated from Lonar lake, Maharashtra, India.</title>
        <authorList>
            <person name="Singh A."/>
        </authorList>
    </citation>
    <scope>NUCLEOTIDE SEQUENCE [LARGE SCALE GENOMIC DNA]</scope>
    <source>
        <strain evidence="1 2">AK24</strain>
    </source>
</reference>
<evidence type="ECO:0000313" key="2">
    <source>
        <dbReference type="Proteomes" id="UP000013909"/>
    </source>
</evidence>
<gene>
    <name evidence="1" type="ORF">ADIS_4733</name>
</gene>
<comment type="caution">
    <text evidence="1">The sequence shown here is derived from an EMBL/GenBank/DDBJ whole genome shotgun (WGS) entry which is preliminary data.</text>
</comment>
<accession>R7ZL82</accession>
<evidence type="ECO:0000313" key="1">
    <source>
        <dbReference type="EMBL" id="EON74832.1"/>
    </source>
</evidence>